<organism evidence="1 2">
    <name type="scientific">Candidatus Dechloromonas phosphorivorans</name>
    <dbReference type="NCBI Taxonomy" id="2899244"/>
    <lineage>
        <taxon>Bacteria</taxon>
        <taxon>Pseudomonadati</taxon>
        <taxon>Pseudomonadota</taxon>
        <taxon>Betaproteobacteria</taxon>
        <taxon>Rhodocyclales</taxon>
        <taxon>Azonexaceae</taxon>
        <taxon>Dechloromonas</taxon>
    </lineage>
</organism>
<name>A0A935K8R8_9RHOO</name>
<reference evidence="1 2" key="1">
    <citation type="submission" date="2020-10" db="EMBL/GenBank/DDBJ databases">
        <title>Connecting structure to function with the recovery of over 1000 high-quality activated sludge metagenome-assembled genomes encoding full-length rRNA genes using long-read sequencing.</title>
        <authorList>
            <person name="Singleton C.M."/>
            <person name="Petriglieri F."/>
            <person name="Kristensen J.M."/>
            <person name="Kirkegaard R.H."/>
            <person name="Michaelsen T.Y."/>
            <person name="Andersen M.H."/>
            <person name="Karst S.M."/>
            <person name="Dueholm M.S."/>
            <person name="Nielsen P.H."/>
            <person name="Albertsen M."/>
        </authorList>
    </citation>
    <scope>NUCLEOTIDE SEQUENCE [LARGE SCALE GENOMIC DNA]</scope>
    <source>
        <strain evidence="1">EsbW_18-Q3-R4-48_BATAC.463</strain>
    </source>
</reference>
<comment type="caution">
    <text evidence="1">The sequence shown here is derived from an EMBL/GenBank/DDBJ whole genome shotgun (WGS) entry which is preliminary data.</text>
</comment>
<proteinExistence type="predicted"/>
<evidence type="ECO:0000313" key="1">
    <source>
        <dbReference type="EMBL" id="MBK7414780.1"/>
    </source>
</evidence>
<sequence length="46" mass="5076">MQTTFSVLVQGAFFVPVGETRQFILISENRHAAAMSRSNCAIEFLG</sequence>
<gene>
    <name evidence="1" type="ORF">IPJ38_06365</name>
</gene>
<dbReference type="EMBL" id="JADJMS010000013">
    <property type="protein sequence ID" value="MBK7414780.1"/>
    <property type="molecule type" value="Genomic_DNA"/>
</dbReference>
<dbReference type="AlphaFoldDB" id="A0A935K8R8"/>
<accession>A0A935K8R8</accession>
<dbReference type="Proteomes" id="UP000739411">
    <property type="component" value="Unassembled WGS sequence"/>
</dbReference>
<evidence type="ECO:0000313" key="2">
    <source>
        <dbReference type="Proteomes" id="UP000739411"/>
    </source>
</evidence>
<protein>
    <submittedName>
        <fullName evidence="1">Uncharacterized protein</fullName>
    </submittedName>
</protein>